<dbReference type="EMBL" id="UINC01002914">
    <property type="protein sequence ID" value="SVA01549.1"/>
    <property type="molecule type" value="Genomic_DNA"/>
</dbReference>
<dbReference type="AlphaFoldDB" id="A0A381SDH7"/>
<accession>A0A381SDH7</accession>
<organism evidence="1">
    <name type="scientific">marine metagenome</name>
    <dbReference type="NCBI Taxonomy" id="408172"/>
    <lineage>
        <taxon>unclassified sequences</taxon>
        <taxon>metagenomes</taxon>
        <taxon>ecological metagenomes</taxon>
    </lineage>
</organism>
<gene>
    <name evidence="1" type="ORF">METZ01_LOCUS54403</name>
</gene>
<evidence type="ECO:0000313" key="1">
    <source>
        <dbReference type="EMBL" id="SVA01549.1"/>
    </source>
</evidence>
<sequence length="23" mass="2619">MAQVTPESLNGMLLWQIESTKEI</sequence>
<proteinExistence type="predicted"/>
<name>A0A381SDH7_9ZZZZ</name>
<protein>
    <submittedName>
        <fullName evidence="1">Uncharacterized protein</fullName>
    </submittedName>
</protein>
<reference evidence="1" key="1">
    <citation type="submission" date="2018-05" db="EMBL/GenBank/DDBJ databases">
        <authorList>
            <person name="Lanie J.A."/>
            <person name="Ng W.-L."/>
            <person name="Kazmierczak K.M."/>
            <person name="Andrzejewski T.M."/>
            <person name="Davidsen T.M."/>
            <person name="Wayne K.J."/>
            <person name="Tettelin H."/>
            <person name="Glass J.I."/>
            <person name="Rusch D."/>
            <person name="Podicherti R."/>
            <person name="Tsui H.-C.T."/>
            <person name="Winkler M.E."/>
        </authorList>
    </citation>
    <scope>NUCLEOTIDE SEQUENCE</scope>
</reference>